<comment type="caution">
    <text evidence="4">The sequence shown here is derived from an EMBL/GenBank/DDBJ whole genome shotgun (WGS) entry which is preliminary data.</text>
</comment>
<organism evidence="4">
    <name type="scientific">marine sediment metagenome</name>
    <dbReference type="NCBI Taxonomy" id="412755"/>
    <lineage>
        <taxon>unclassified sequences</taxon>
        <taxon>metagenomes</taxon>
        <taxon>ecological metagenomes</taxon>
    </lineage>
</organism>
<dbReference type="AlphaFoldDB" id="X0UWV1"/>
<reference evidence="4" key="1">
    <citation type="journal article" date="2014" name="Front. Microbiol.">
        <title>High frequency of phylogenetically diverse reductive dehalogenase-homologous genes in deep subseafloor sedimentary metagenomes.</title>
        <authorList>
            <person name="Kawai M."/>
            <person name="Futagami T."/>
            <person name="Toyoda A."/>
            <person name="Takaki Y."/>
            <person name="Nishi S."/>
            <person name="Hori S."/>
            <person name="Arai W."/>
            <person name="Tsubouchi T."/>
            <person name="Morono Y."/>
            <person name="Uchiyama I."/>
            <person name="Ito T."/>
            <person name="Fujiyama A."/>
            <person name="Inagaki F."/>
            <person name="Takami H."/>
        </authorList>
    </citation>
    <scope>NUCLEOTIDE SEQUENCE</scope>
    <source>
        <strain evidence="4">Expedition CK06-06</strain>
    </source>
</reference>
<dbReference type="PANTHER" id="PTHR47635:SF2">
    <property type="entry name" value="LAMG-LIKE JELLYROLL FOLD DOMAIN-CONTAINING PROTEIN"/>
    <property type="match status" value="1"/>
</dbReference>
<keyword evidence="1" id="KW-0732">Signal</keyword>
<dbReference type="InterPro" id="IPR006558">
    <property type="entry name" value="LamG-like"/>
</dbReference>
<dbReference type="InterPro" id="IPR013320">
    <property type="entry name" value="ConA-like_dom_sf"/>
</dbReference>
<dbReference type="SUPFAM" id="SSF49899">
    <property type="entry name" value="Concanavalin A-like lectins/glucanases"/>
    <property type="match status" value="1"/>
</dbReference>
<protein>
    <recommendedName>
        <fullName evidence="3">LamG-like jellyroll fold domain-containing protein</fullName>
    </recommendedName>
</protein>
<sequence>NGTILGANWTTQGRFSSALSFNGNGDEVTVPYAPSLDLTAGMTLEAWVYPTDYSDWRIVLFQEFAGSWNYYLALYDGSVVVGLPESEFESASVNLNEWSHLAATYDGLNLRIFINGSEVGSLDIPGVVLASQRPVTIGSSISGEYFSGRIDEIRIYDRALTATEIQADMNTPL</sequence>
<gene>
    <name evidence="4" type="ORF">S01H1_39088</name>
</gene>
<evidence type="ECO:0000256" key="1">
    <source>
        <dbReference type="ARBA" id="ARBA00022729"/>
    </source>
</evidence>
<dbReference type="Gene3D" id="2.60.120.200">
    <property type="match status" value="1"/>
</dbReference>
<accession>X0UWV1</accession>
<dbReference type="Pfam" id="PF13385">
    <property type="entry name" value="Laminin_G_3"/>
    <property type="match status" value="1"/>
</dbReference>
<dbReference type="EMBL" id="BARS01024638">
    <property type="protein sequence ID" value="GAG10230.1"/>
    <property type="molecule type" value="Genomic_DNA"/>
</dbReference>
<keyword evidence="2" id="KW-1015">Disulfide bond</keyword>
<name>X0UWV1_9ZZZZ</name>
<feature type="non-terminal residue" evidence="4">
    <location>
        <position position="1"/>
    </location>
</feature>
<evidence type="ECO:0000313" key="4">
    <source>
        <dbReference type="EMBL" id="GAG10230.1"/>
    </source>
</evidence>
<evidence type="ECO:0000259" key="3">
    <source>
        <dbReference type="SMART" id="SM00560"/>
    </source>
</evidence>
<dbReference type="SMART" id="SM00560">
    <property type="entry name" value="LamGL"/>
    <property type="match status" value="1"/>
</dbReference>
<proteinExistence type="predicted"/>
<feature type="domain" description="LamG-like jellyroll fold" evidence="3">
    <location>
        <begin position="40"/>
        <end position="163"/>
    </location>
</feature>
<evidence type="ECO:0000256" key="2">
    <source>
        <dbReference type="ARBA" id="ARBA00023157"/>
    </source>
</evidence>
<dbReference type="PANTHER" id="PTHR47635">
    <property type="entry name" value="CUB DOMAIN-CONTAINING PROTEIN"/>
    <property type="match status" value="1"/>
</dbReference>